<dbReference type="GO" id="GO:0005737">
    <property type="term" value="C:cytoplasm"/>
    <property type="evidence" value="ECO:0007669"/>
    <property type="project" value="UniProtKB-ARBA"/>
</dbReference>
<keyword evidence="2" id="KW-0488">Methylation</keyword>
<feature type="compositionally biased region" description="Low complexity" evidence="4">
    <location>
        <begin position="241"/>
        <end position="270"/>
    </location>
</feature>
<dbReference type="Proteomes" id="UP000006906">
    <property type="component" value="Chromosome 6"/>
</dbReference>
<dbReference type="InParanoid" id="A0A2K3DQ68"/>
<feature type="domain" description="Prokaryotic-type class I peptide chain release factors" evidence="5">
    <location>
        <begin position="338"/>
        <end position="354"/>
    </location>
</feature>
<keyword evidence="3" id="KW-0648">Protein biosynthesis</keyword>
<dbReference type="AlphaFoldDB" id="A0A2K3DQ68"/>
<dbReference type="Gramene" id="PNW82681">
    <property type="protein sequence ID" value="PNW82681"/>
    <property type="gene ID" value="CHLRE_06g289350v5"/>
</dbReference>
<dbReference type="EMBL" id="CM008967">
    <property type="protein sequence ID" value="PNW82681.1"/>
    <property type="molecule type" value="Genomic_DNA"/>
</dbReference>
<organism evidence="6 7">
    <name type="scientific">Chlamydomonas reinhardtii</name>
    <name type="common">Chlamydomonas smithii</name>
    <dbReference type="NCBI Taxonomy" id="3055"/>
    <lineage>
        <taxon>Eukaryota</taxon>
        <taxon>Viridiplantae</taxon>
        <taxon>Chlorophyta</taxon>
        <taxon>core chlorophytes</taxon>
        <taxon>Chlorophyceae</taxon>
        <taxon>CS clade</taxon>
        <taxon>Chlamydomonadales</taxon>
        <taxon>Chlamydomonadaceae</taxon>
        <taxon>Chlamydomonas</taxon>
    </lineage>
</organism>
<dbReference type="InterPro" id="IPR045853">
    <property type="entry name" value="Pep_chain_release_fac_I_sf"/>
</dbReference>
<feature type="region of interest" description="Disordered" evidence="4">
    <location>
        <begin position="241"/>
        <end position="285"/>
    </location>
</feature>
<dbReference type="SUPFAM" id="SSF75620">
    <property type="entry name" value="Release factor"/>
    <property type="match status" value="2"/>
</dbReference>
<evidence type="ECO:0000256" key="1">
    <source>
        <dbReference type="ARBA" id="ARBA00010835"/>
    </source>
</evidence>
<evidence type="ECO:0000259" key="5">
    <source>
        <dbReference type="PROSITE" id="PS00745"/>
    </source>
</evidence>
<dbReference type="Gene3D" id="6.10.140.1950">
    <property type="match status" value="1"/>
</dbReference>
<dbReference type="PANTHER" id="PTHR43804:SF7">
    <property type="entry name" value="LD18447P"/>
    <property type="match status" value="1"/>
</dbReference>
<sequence length="474" mass="49261">MPRILPGPALGSSNSRCCSLGPGYATATARSSRSAQNPNDVAHAGEHAAEEGAGAGPPPSGAVGGANATEVLSPALEERLRRHADRFGQLEEQLASGVGGGGAASVRDVGREYARLQPLAHGYSRLLQVRAELSDLAGLARDPDAGVRAMAADEAAALRQEAADLTRRLLLALVPPEPSASRPALLEVRAGAGGAEAALFASELLAMYRRLAQSRGWTWEVLELGNSEHGGVRHATVAVSDPAAPSAAGSSSSSSSSSSSDRGGDAASAGGEDGGEGAGEGVYGVLSGESGVHRVQRVPVTEAGGRLHTSTAAVVVLPQADEVDVRLREEDLRVETMRASGAGGQHVNVTDSAVRITHLPTGLVVSCQNERSQHLNRAAALKVLRSRLYDLEAQRRARQAGEQRSALVASGDRSERVRTYNFPQGRVTDHRIHLTVHDLGSVLEAGEGLQRLMAGLRAAREEAALAELLEDGRQ</sequence>
<evidence type="ECO:0000313" key="6">
    <source>
        <dbReference type="EMBL" id="PNW82681.1"/>
    </source>
</evidence>
<dbReference type="PANTHER" id="PTHR43804">
    <property type="entry name" value="LD18447P"/>
    <property type="match status" value="1"/>
</dbReference>
<dbReference type="Pfam" id="PF00472">
    <property type="entry name" value="RF-1"/>
    <property type="match status" value="1"/>
</dbReference>
<dbReference type="GO" id="GO:0003747">
    <property type="term" value="F:translation release factor activity"/>
    <property type="evidence" value="ECO:0007669"/>
    <property type="project" value="InterPro"/>
</dbReference>
<feature type="region of interest" description="Disordered" evidence="4">
    <location>
        <begin position="23"/>
        <end position="66"/>
    </location>
</feature>
<dbReference type="OrthoDB" id="2019491at2759"/>
<dbReference type="ExpressionAtlas" id="A0A2K3DQ68">
    <property type="expression patterns" value="baseline"/>
</dbReference>
<dbReference type="InterPro" id="IPR050057">
    <property type="entry name" value="Prokaryotic/Mito_RF"/>
</dbReference>
<dbReference type="KEGG" id="cre:CHLRE_06g289350v5"/>
<dbReference type="Gene3D" id="3.30.70.1660">
    <property type="match status" value="2"/>
</dbReference>
<dbReference type="FunCoup" id="A0A2K3DQ68">
    <property type="interactions" value="1733"/>
</dbReference>
<dbReference type="InterPro" id="IPR005139">
    <property type="entry name" value="PCRF"/>
</dbReference>
<dbReference type="Pfam" id="PF03462">
    <property type="entry name" value="PCRF"/>
    <property type="match status" value="2"/>
</dbReference>
<dbReference type="PROSITE" id="PS00745">
    <property type="entry name" value="RF_PROK_I"/>
    <property type="match status" value="1"/>
</dbReference>
<evidence type="ECO:0000256" key="4">
    <source>
        <dbReference type="SAM" id="MobiDB-lite"/>
    </source>
</evidence>
<comment type="similarity">
    <text evidence="1">Belongs to the prokaryotic/mitochondrial release factor family.</text>
</comment>
<dbReference type="STRING" id="3055.A0A2K3DQ68"/>
<dbReference type="Gene3D" id="3.30.160.20">
    <property type="match status" value="1"/>
</dbReference>
<dbReference type="FunFam" id="3.30.160.20:FF:000004">
    <property type="entry name" value="Peptide chain release factor 1"/>
    <property type="match status" value="1"/>
</dbReference>
<dbReference type="InterPro" id="IPR000352">
    <property type="entry name" value="Pep_chain_release_fac_I"/>
</dbReference>
<proteinExistence type="inferred from homology"/>
<keyword evidence="7" id="KW-1185">Reference proteome</keyword>
<protein>
    <recommendedName>
        <fullName evidence="5">Prokaryotic-type class I peptide chain release factors domain-containing protein</fullName>
    </recommendedName>
</protein>
<evidence type="ECO:0000256" key="2">
    <source>
        <dbReference type="ARBA" id="ARBA00022481"/>
    </source>
</evidence>
<dbReference type="OMA" id="MERESCV"/>
<dbReference type="RefSeq" id="XP_042924102.1">
    <property type="nucleotide sequence ID" value="XM_043063396.1"/>
</dbReference>
<dbReference type="SMART" id="SM00937">
    <property type="entry name" value="PCRF"/>
    <property type="match status" value="1"/>
</dbReference>
<evidence type="ECO:0000313" key="7">
    <source>
        <dbReference type="Proteomes" id="UP000006906"/>
    </source>
</evidence>
<evidence type="ECO:0000256" key="3">
    <source>
        <dbReference type="ARBA" id="ARBA00022917"/>
    </source>
</evidence>
<accession>A0A2K3DQ68</accession>
<feature type="compositionally biased region" description="Low complexity" evidence="4">
    <location>
        <begin position="25"/>
        <end position="35"/>
    </location>
</feature>
<name>A0A2K3DQ68_CHLRE</name>
<dbReference type="GeneID" id="5721065"/>
<gene>
    <name evidence="6" type="ORF">CHLRE_06g289350v5</name>
</gene>
<reference evidence="6 7" key="1">
    <citation type="journal article" date="2007" name="Science">
        <title>The Chlamydomonas genome reveals the evolution of key animal and plant functions.</title>
        <authorList>
            <person name="Merchant S.S."/>
            <person name="Prochnik S.E."/>
            <person name="Vallon O."/>
            <person name="Harris E.H."/>
            <person name="Karpowicz S.J."/>
            <person name="Witman G.B."/>
            <person name="Terry A."/>
            <person name="Salamov A."/>
            <person name="Fritz-Laylin L.K."/>
            <person name="Marechal-Drouard L."/>
            <person name="Marshall W.F."/>
            <person name="Qu L.H."/>
            <person name="Nelson D.R."/>
            <person name="Sanderfoot A.A."/>
            <person name="Spalding M.H."/>
            <person name="Kapitonov V.V."/>
            <person name="Ren Q."/>
            <person name="Ferris P."/>
            <person name="Lindquist E."/>
            <person name="Shapiro H."/>
            <person name="Lucas S.M."/>
            <person name="Grimwood J."/>
            <person name="Schmutz J."/>
            <person name="Cardol P."/>
            <person name="Cerutti H."/>
            <person name="Chanfreau G."/>
            <person name="Chen C.L."/>
            <person name="Cognat V."/>
            <person name="Croft M.T."/>
            <person name="Dent R."/>
            <person name="Dutcher S."/>
            <person name="Fernandez E."/>
            <person name="Fukuzawa H."/>
            <person name="Gonzalez-Ballester D."/>
            <person name="Gonzalez-Halphen D."/>
            <person name="Hallmann A."/>
            <person name="Hanikenne M."/>
            <person name="Hippler M."/>
            <person name="Inwood W."/>
            <person name="Jabbari K."/>
            <person name="Kalanon M."/>
            <person name="Kuras R."/>
            <person name="Lefebvre P.A."/>
            <person name="Lemaire S.D."/>
            <person name="Lobanov A.V."/>
            <person name="Lohr M."/>
            <person name="Manuell A."/>
            <person name="Meier I."/>
            <person name="Mets L."/>
            <person name="Mittag M."/>
            <person name="Mittelmeier T."/>
            <person name="Moroney J.V."/>
            <person name="Moseley J."/>
            <person name="Napoli C."/>
            <person name="Nedelcu A.M."/>
            <person name="Niyogi K."/>
            <person name="Novoselov S.V."/>
            <person name="Paulsen I.T."/>
            <person name="Pazour G."/>
            <person name="Purton S."/>
            <person name="Ral J.P."/>
            <person name="Riano-Pachon D.M."/>
            <person name="Riekhof W."/>
            <person name="Rymarquis L."/>
            <person name="Schroda M."/>
            <person name="Stern D."/>
            <person name="Umen J."/>
            <person name="Willows R."/>
            <person name="Wilson N."/>
            <person name="Zimmer S.L."/>
            <person name="Allmer J."/>
            <person name="Balk J."/>
            <person name="Bisova K."/>
            <person name="Chen C.J."/>
            <person name="Elias M."/>
            <person name="Gendler K."/>
            <person name="Hauser C."/>
            <person name="Lamb M.R."/>
            <person name="Ledford H."/>
            <person name="Long J.C."/>
            <person name="Minagawa J."/>
            <person name="Page M.D."/>
            <person name="Pan J."/>
            <person name="Pootakham W."/>
            <person name="Roje S."/>
            <person name="Rose A."/>
            <person name="Stahlberg E."/>
            <person name="Terauchi A.M."/>
            <person name="Yang P."/>
            <person name="Ball S."/>
            <person name="Bowler C."/>
            <person name="Dieckmann C.L."/>
            <person name="Gladyshev V.N."/>
            <person name="Green P."/>
            <person name="Jorgensen R."/>
            <person name="Mayfield S."/>
            <person name="Mueller-Roeber B."/>
            <person name="Rajamani S."/>
            <person name="Sayre R.T."/>
            <person name="Brokstein P."/>
            <person name="Dubchak I."/>
            <person name="Goodstein D."/>
            <person name="Hornick L."/>
            <person name="Huang Y.W."/>
            <person name="Jhaveri J."/>
            <person name="Luo Y."/>
            <person name="Martinez D."/>
            <person name="Ngau W.C."/>
            <person name="Otillar B."/>
            <person name="Poliakov A."/>
            <person name="Porter A."/>
            <person name="Szajkowski L."/>
            <person name="Werner G."/>
            <person name="Zhou K."/>
            <person name="Grigoriev I.V."/>
            <person name="Rokhsar D.S."/>
            <person name="Grossman A.R."/>
        </authorList>
    </citation>
    <scope>NUCLEOTIDE SEQUENCE [LARGE SCALE GENOMIC DNA]</scope>
    <source>
        <strain evidence="7">CC-503</strain>
    </source>
</reference>